<dbReference type="GO" id="GO:0071973">
    <property type="term" value="P:bacterial-type flagellum-dependent cell motility"/>
    <property type="evidence" value="ECO:0007669"/>
    <property type="project" value="TreeGrafter"/>
</dbReference>
<organism evidence="7 8">
    <name type="scientific">Atopomonas hussainii</name>
    <dbReference type="NCBI Taxonomy" id="1429083"/>
    <lineage>
        <taxon>Bacteria</taxon>
        <taxon>Pseudomonadati</taxon>
        <taxon>Pseudomonadota</taxon>
        <taxon>Gammaproteobacteria</taxon>
        <taxon>Pseudomonadales</taxon>
        <taxon>Pseudomonadaceae</taxon>
        <taxon>Atopomonas</taxon>
    </lineage>
</organism>
<dbReference type="AlphaFoldDB" id="A0A1H7L408"/>
<evidence type="ECO:0000256" key="6">
    <source>
        <dbReference type="PIRNR" id="PIRNR039090"/>
    </source>
</evidence>
<keyword evidence="7" id="KW-0969">Cilium</keyword>
<keyword evidence="5" id="KW-0143">Chaperone</keyword>
<keyword evidence="7" id="KW-0966">Cell projection</keyword>
<evidence type="ECO:0000313" key="7">
    <source>
        <dbReference type="EMBL" id="SEK93722.1"/>
    </source>
</evidence>
<keyword evidence="8" id="KW-1185">Reference proteome</keyword>
<dbReference type="STRING" id="1429083.GCA_001885685_01101"/>
<comment type="similarity">
    <text evidence="2 6">Belongs to the FliS family.</text>
</comment>
<keyword evidence="7" id="KW-0282">Flagellum</keyword>
<dbReference type="InterPro" id="IPR003713">
    <property type="entry name" value="FliS"/>
</dbReference>
<dbReference type="PANTHER" id="PTHR34773">
    <property type="entry name" value="FLAGELLAR SECRETION CHAPERONE FLIS"/>
    <property type="match status" value="1"/>
</dbReference>
<dbReference type="Gene3D" id="1.20.120.340">
    <property type="entry name" value="Flagellar protein FliS"/>
    <property type="match status" value="1"/>
</dbReference>
<dbReference type="GO" id="GO:0044780">
    <property type="term" value="P:bacterial-type flagellum assembly"/>
    <property type="evidence" value="ECO:0007669"/>
    <property type="project" value="InterPro"/>
</dbReference>
<dbReference type="SUPFAM" id="SSF101116">
    <property type="entry name" value="Flagellar export chaperone FliS"/>
    <property type="match status" value="1"/>
</dbReference>
<name>A0A1H7L408_9GAMM</name>
<keyword evidence="3 6" id="KW-0963">Cytoplasm</keyword>
<evidence type="ECO:0000256" key="1">
    <source>
        <dbReference type="ARBA" id="ARBA00004514"/>
    </source>
</evidence>
<accession>A0A1H7L408</accession>
<reference evidence="7 8" key="1">
    <citation type="submission" date="2016-10" db="EMBL/GenBank/DDBJ databases">
        <authorList>
            <person name="de Groot N.N."/>
        </authorList>
    </citation>
    <scope>NUCLEOTIDE SEQUENCE [LARGE SCALE GENOMIC DNA]</scope>
    <source>
        <strain evidence="7 8">JCM 19513</strain>
    </source>
</reference>
<dbReference type="Proteomes" id="UP000185766">
    <property type="component" value="Unassembled WGS sequence"/>
</dbReference>
<evidence type="ECO:0000313" key="8">
    <source>
        <dbReference type="Proteomes" id="UP000185766"/>
    </source>
</evidence>
<proteinExistence type="inferred from homology"/>
<protein>
    <recommendedName>
        <fullName evidence="6">Flagellar secretion chaperone FliS</fullName>
    </recommendedName>
</protein>
<dbReference type="NCBIfam" id="TIGR00208">
    <property type="entry name" value="fliS"/>
    <property type="match status" value="1"/>
</dbReference>
<evidence type="ECO:0000256" key="4">
    <source>
        <dbReference type="ARBA" id="ARBA00022795"/>
    </source>
</evidence>
<evidence type="ECO:0000256" key="5">
    <source>
        <dbReference type="ARBA" id="ARBA00023186"/>
    </source>
</evidence>
<dbReference type="PANTHER" id="PTHR34773:SF1">
    <property type="entry name" value="FLAGELLAR SECRETION CHAPERONE FLIS"/>
    <property type="match status" value="1"/>
</dbReference>
<keyword evidence="4 6" id="KW-1005">Bacterial flagellum biogenesis</keyword>
<dbReference type="PIRSF" id="PIRSF039090">
    <property type="entry name" value="Flis"/>
    <property type="match status" value="1"/>
</dbReference>
<dbReference type="CDD" id="cd16098">
    <property type="entry name" value="FliS"/>
    <property type="match status" value="1"/>
</dbReference>
<dbReference type="GO" id="GO:0005829">
    <property type="term" value="C:cytosol"/>
    <property type="evidence" value="ECO:0007669"/>
    <property type="project" value="UniProtKB-SubCell"/>
</dbReference>
<dbReference type="OrthoDB" id="9792010at2"/>
<dbReference type="InterPro" id="IPR036584">
    <property type="entry name" value="FliS_sf"/>
</dbReference>
<sequence>MNAMSALRQYQNVNTGAQVVEASPHRLIQMLLEGALDRLAKARGAIEREQLALKGEMLGKTIAIVMALRESLDFEQGGEIASNLDSLYDYIAQRLLDVTRNNQLAPLDEAVSLLREIKEGWDGIEH</sequence>
<evidence type="ECO:0000256" key="3">
    <source>
        <dbReference type="ARBA" id="ARBA00022490"/>
    </source>
</evidence>
<gene>
    <name evidence="7" type="ORF">SAMN05216214_106172</name>
</gene>
<comment type="subcellular location">
    <subcellularLocation>
        <location evidence="1 6">Cytoplasm</location>
        <location evidence="1 6">Cytosol</location>
    </subcellularLocation>
</comment>
<dbReference type="Pfam" id="PF02561">
    <property type="entry name" value="FliS"/>
    <property type="match status" value="1"/>
</dbReference>
<dbReference type="RefSeq" id="WP_071870418.1">
    <property type="nucleotide sequence ID" value="NZ_FOAS01000006.1"/>
</dbReference>
<dbReference type="EMBL" id="FOAS01000006">
    <property type="protein sequence ID" value="SEK93722.1"/>
    <property type="molecule type" value="Genomic_DNA"/>
</dbReference>
<evidence type="ECO:0000256" key="2">
    <source>
        <dbReference type="ARBA" id="ARBA00008787"/>
    </source>
</evidence>